<protein>
    <recommendedName>
        <fullName evidence="2">Cupin type-2 domain-containing protein</fullName>
    </recommendedName>
</protein>
<evidence type="ECO:0000256" key="1">
    <source>
        <dbReference type="SAM" id="SignalP"/>
    </source>
</evidence>
<dbReference type="RefSeq" id="WP_095028650.1">
    <property type="nucleotide sequence ID" value="NZ_NQKL01000005.1"/>
</dbReference>
<dbReference type="Pfam" id="PF07883">
    <property type="entry name" value="Cupin_2"/>
    <property type="match status" value="1"/>
</dbReference>
<keyword evidence="1" id="KW-0732">Signal</keyword>
<proteinExistence type="predicted"/>
<comment type="caution">
    <text evidence="3">The sequence shown here is derived from an EMBL/GenBank/DDBJ whole genome shotgun (WGS) entry which is preliminary data.</text>
</comment>
<gene>
    <name evidence="3" type="ORF">CJF43_07615</name>
</gene>
<dbReference type="Gene3D" id="2.60.120.10">
    <property type="entry name" value="Jelly Rolls"/>
    <property type="match status" value="1"/>
</dbReference>
<dbReference type="AlphaFoldDB" id="A0A266LY05"/>
<dbReference type="Proteomes" id="UP000216113">
    <property type="component" value="Unassembled WGS sequence"/>
</dbReference>
<dbReference type="InterPro" id="IPR011051">
    <property type="entry name" value="RmlC_Cupin_sf"/>
</dbReference>
<organism evidence="3 4">
    <name type="scientific">Pseudomonas fragi</name>
    <dbReference type="NCBI Taxonomy" id="296"/>
    <lineage>
        <taxon>Bacteria</taxon>
        <taxon>Pseudomonadati</taxon>
        <taxon>Pseudomonadota</taxon>
        <taxon>Gammaproteobacteria</taxon>
        <taxon>Pseudomonadales</taxon>
        <taxon>Pseudomonadaceae</taxon>
        <taxon>Pseudomonas</taxon>
    </lineage>
</organism>
<evidence type="ECO:0000259" key="2">
    <source>
        <dbReference type="Pfam" id="PF07883"/>
    </source>
</evidence>
<dbReference type="SUPFAM" id="SSF51182">
    <property type="entry name" value="RmlC-like cupins"/>
    <property type="match status" value="1"/>
</dbReference>
<feature type="domain" description="Cupin type-2" evidence="2">
    <location>
        <begin position="54"/>
        <end position="109"/>
    </location>
</feature>
<dbReference type="InterPro" id="IPR014710">
    <property type="entry name" value="RmlC-like_jellyroll"/>
</dbReference>
<reference evidence="3 4" key="1">
    <citation type="submission" date="2017-08" db="EMBL/GenBank/DDBJ databases">
        <title>Genomic and metabolic characterisation of spoilage-associated Pseudomonas species.</title>
        <authorList>
            <person name="Stanborough T."/>
            <person name="Fegan N."/>
            <person name="Powell S.M."/>
            <person name="Singh T."/>
            <person name="Tamplin M.L."/>
            <person name="Chandry P.S."/>
        </authorList>
    </citation>
    <scope>NUCLEOTIDE SEQUENCE [LARGE SCALE GENOMIC DNA]</scope>
    <source>
        <strain evidence="3 4">F1820</strain>
    </source>
</reference>
<dbReference type="PANTHER" id="PTHR38599">
    <property type="entry name" value="CUPIN DOMAIN PROTEIN (AFU_ORTHOLOGUE AFUA_3G13620)"/>
    <property type="match status" value="1"/>
</dbReference>
<dbReference type="InterPro" id="IPR013096">
    <property type="entry name" value="Cupin_2"/>
</dbReference>
<feature type="signal peptide" evidence="1">
    <location>
        <begin position="1"/>
        <end position="22"/>
    </location>
</feature>
<dbReference type="EMBL" id="NQKL01000005">
    <property type="protein sequence ID" value="OZY42267.1"/>
    <property type="molecule type" value="Genomic_DNA"/>
</dbReference>
<name>A0A266LY05_PSEFR</name>
<sequence>MTGTFLASCILSAALWTGVAIASMSTPSTVKQSDVLQRIDMLDIRYQMGLQKAVLAPNEVKARHMHTGPEVAYVLEGEIIITTDGQPEERIRAGESFQHEAYAPHITKAGPQGATVLATWVVEKGKSFAVPAP</sequence>
<evidence type="ECO:0000313" key="4">
    <source>
        <dbReference type="Proteomes" id="UP000216113"/>
    </source>
</evidence>
<dbReference type="PANTHER" id="PTHR38599:SF1">
    <property type="entry name" value="CUPIN DOMAIN PROTEIN (AFU_ORTHOLOGUE AFUA_3G13620)"/>
    <property type="match status" value="1"/>
</dbReference>
<evidence type="ECO:0000313" key="3">
    <source>
        <dbReference type="EMBL" id="OZY42267.1"/>
    </source>
</evidence>
<accession>A0A266LY05</accession>
<feature type="chain" id="PRO_5013215595" description="Cupin type-2 domain-containing protein" evidence="1">
    <location>
        <begin position="23"/>
        <end position="133"/>
    </location>
</feature>